<dbReference type="InParanoid" id="Q02AD0"/>
<dbReference type="EMBL" id="CP000473">
    <property type="protein sequence ID" value="ABJ81992.1"/>
    <property type="molecule type" value="Genomic_DNA"/>
</dbReference>
<organism evidence="2">
    <name type="scientific">Solibacter usitatus (strain Ellin6076)</name>
    <dbReference type="NCBI Taxonomy" id="234267"/>
    <lineage>
        <taxon>Bacteria</taxon>
        <taxon>Pseudomonadati</taxon>
        <taxon>Acidobacteriota</taxon>
        <taxon>Terriglobia</taxon>
        <taxon>Bryobacterales</taxon>
        <taxon>Solibacteraceae</taxon>
        <taxon>Candidatus Solibacter</taxon>
    </lineage>
</organism>
<dbReference type="OrthoDB" id="9844171at2"/>
<dbReference type="HOGENOM" id="CLU_1659581_0_0_0"/>
<keyword evidence="1" id="KW-0732">Signal</keyword>
<proteinExistence type="predicted"/>
<gene>
    <name evidence="2" type="ordered locus">Acid_0994</name>
</gene>
<dbReference type="KEGG" id="sus:Acid_0994"/>
<accession>Q02AD0</accession>
<dbReference type="AlphaFoldDB" id="Q02AD0"/>
<name>Q02AD0_SOLUE</name>
<sequence precursor="true">MSKPVVFTLIFLLAPAAWTQTAPAGWKVLKDAKSACQISVPPEWAPWNDTSGAAVFQDTTTALAVVTTQTGQNFQPLTPAMQRMSGIVKEKLFENTAKRVFYQDRTSTHADEPNAYSASVPGTGGTCSCRVVFLPKVAAETVKKIVLSLAPVAAPGPSN</sequence>
<feature type="chain" id="PRO_5004163813" evidence="1">
    <location>
        <begin position="25"/>
        <end position="159"/>
    </location>
</feature>
<protein>
    <submittedName>
        <fullName evidence="2">Uncharacterized protein</fullName>
    </submittedName>
</protein>
<feature type="signal peptide" evidence="1">
    <location>
        <begin position="1"/>
        <end position="24"/>
    </location>
</feature>
<dbReference type="STRING" id="234267.Acid_0994"/>
<reference evidence="2" key="1">
    <citation type="submission" date="2006-10" db="EMBL/GenBank/DDBJ databases">
        <title>Complete sequence of Solibacter usitatus Ellin6076.</title>
        <authorList>
            <consortium name="US DOE Joint Genome Institute"/>
            <person name="Copeland A."/>
            <person name="Lucas S."/>
            <person name="Lapidus A."/>
            <person name="Barry K."/>
            <person name="Detter J.C."/>
            <person name="Glavina del Rio T."/>
            <person name="Hammon N."/>
            <person name="Israni S."/>
            <person name="Dalin E."/>
            <person name="Tice H."/>
            <person name="Pitluck S."/>
            <person name="Thompson L.S."/>
            <person name="Brettin T."/>
            <person name="Bruce D."/>
            <person name="Han C."/>
            <person name="Tapia R."/>
            <person name="Gilna P."/>
            <person name="Schmutz J."/>
            <person name="Larimer F."/>
            <person name="Land M."/>
            <person name="Hauser L."/>
            <person name="Kyrpides N."/>
            <person name="Mikhailova N."/>
            <person name="Janssen P.H."/>
            <person name="Kuske C.R."/>
            <person name="Richardson P."/>
        </authorList>
    </citation>
    <scope>NUCLEOTIDE SEQUENCE</scope>
    <source>
        <strain evidence="2">Ellin6076</strain>
    </source>
</reference>
<evidence type="ECO:0000313" key="2">
    <source>
        <dbReference type="EMBL" id="ABJ81992.1"/>
    </source>
</evidence>
<evidence type="ECO:0000256" key="1">
    <source>
        <dbReference type="SAM" id="SignalP"/>
    </source>
</evidence>